<dbReference type="Proteomes" id="UP000075221">
    <property type="component" value="Chromosome"/>
</dbReference>
<dbReference type="Proteomes" id="UP000178666">
    <property type="component" value="Chromosome"/>
</dbReference>
<protein>
    <submittedName>
        <fullName evidence="3 4">Transcriptional regulator</fullName>
    </submittedName>
</protein>
<dbReference type="AlphaFoldDB" id="A0AAC8YEK0"/>
<feature type="compositionally biased region" description="Acidic residues" evidence="1">
    <location>
        <begin position="85"/>
        <end position="103"/>
    </location>
</feature>
<dbReference type="CDD" id="cd00093">
    <property type="entry name" value="HTH_XRE"/>
    <property type="match status" value="1"/>
</dbReference>
<dbReference type="GO" id="GO:0003677">
    <property type="term" value="F:DNA binding"/>
    <property type="evidence" value="ECO:0007669"/>
    <property type="project" value="InterPro"/>
</dbReference>
<evidence type="ECO:0000256" key="1">
    <source>
        <dbReference type="SAM" id="MobiDB-lite"/>
    </source>
</evidence>
<dbReference type="RefSeq" id="WP_015070305.1">
    <property type="nucleotide sequence ID" value="NZ_CP014352.1"/>
</dbReference>
<gene>
    <name evidence="4" type="ORF">A8L58_04615</name>
    <name evidence="3" type="ORF">AXH35_03150</name>
</gene>
<evidence type="ECO:0000259" key="2">
    <source>
        <dbReference type="PROSITE" id="PS50943"/>
    </source>
</evidence>
<dbReference type="InterPro" id="IPR010982">
    <property type="entry name" value="Lambda_DNA-bd_dom_sf"/>
</dbReference>
<dbReference type="PROSITE" id="PS50943">
    <property type="entry name" value="HTH_CROC1"/>
    <property type="match status" value="1"/>
</dbReference>
<feature type="region of interest" description="Disordered" evidence="1">
    <location>
        <begin position="84"/>
        <end position="103"/>
    </location>
</feature>
<dbReference type="SMART" id="SM00530">
    <property type="entry name" value="HTH_XRE"/>
    <property type="match status" value="1"/>
</dbReference>
<dbReference type="EMBL" id="CP015970">
    <property type="protein sequence ID" value="AOZ46112.1"/>
    <property type="molecule type" value="Genomic_DNA"/>
</dbReference>
<dbReference type="Gene3D" id="1.10.260.40">
    <property type="entry name" value="lambda repressor-like DNA-binding domains"/>
    <property type="match status" value="1"/>
</dbReference>
<dbReference type="Pfam" id="PF01381">
    <property type="entry name" value="HTH_3"/>
    <property type="match status" value="1"/>
</dbReference>
<dbReference type="InterPro" id="IPR001387">
    <property type="entry name" value="Cro/C1-type_HTH"/>
</dbReference>
<evidence type="ECO:0000313" key="6">
    <source>
        <dbReference type="Proteomes" id="UP000178666"/>
    </source>
</evidence>
<dbReference type="EMBL" id="CP014352">
    <property type="protein sequence ID" value="AMS04622.1"/>
    <property type="molecule type" value="Genomic_DNA"/>
</dbReference>
<accession>A0AAC8YEK0</accession>
<feature type="domain" description="HTH cro/C1-type" evidence="2">
    <location>
        <begin position="34"/>
        <end position="85"/>
    </location>
</feature>
<dbReference type="SUPFAM" id="SSF47413">
    <property type="entry name" value="lambda repressor-like DNA-binding domains"/>
    <property type="match status" value="1"/>
</dbReference>
<organism evidence="3 5">
    <name type="scientific">Acidipropionibacterium acidipropionici</name>
    <dbReference type="NCBI Taxonomy" id="1748"/>
    <lineage>
        <taxon>Bacteria</taxon>
        <taxon>Bacillati</taxon>
        <taxon>Actinomycetota</taxon>
        <taxon>Actinomycetes</taxon>
        <taxon>Propionibacteriales</taxon>
        <taxon>Propionibacteriaceae</taxon>
        <taxon>Acidipropionibacterium</taxon>
    </lineage>
</organism>
<keyword evidence="6" id="KW-1185">Reference proteome</keyword>
<name>A0AAC8YEK0_9ACTN</name>
<reference evidence="3 5" key="2">
    <citation type="submission" date="2016-02" db="EMBL/GenBank/DDBJ databases">
        <title>Complete Genome Sequence of Propionibacterium acidipropionici ATCC 55737.</title>
        <authorList>
            <person name="Luna Flores C.H."/>
            <person name="Nielsen L.K."/>
            <person name="Marcellin E."/>
        </authorList>
    </citation>
    <scope>NUCLEOTIDE SEQUENCE [LARGE SCALE GENOMIC DNA]</scope>
    <source>
        <strain evidence="3 5">ATCC 55737</strain>
    </source>
</reference>
<evidence type="ECO:0000313" key="5">
    <source>
        <dbReference type="Proteomes" id="UP000075221"/>
    </source>
</evidence>
<reference evidence="4 6" key="1">
    <citation type="journal article" date="2016" name="Plant Dis.">
        <title>Improved production of propionic acid using genome shuffling.</title>
        <authorList>
            <person name="Luna-Flores C.H."/>
            <person name="Palfreyman R.W."/>
            <person name="Kromer J.O."/>
            <person name="Nielsen L.K."/>
            <person name="Marcellin E."/>
        </authorList>
    </citation>
    <scope>NUCLEOTIDE SEQUENCE [LARGE SCALE GENOMIC DNA]</scope>
    <source>
        <strain evidence="4 6">F3E8</strain>
    </source>
</reference>
<dbReference type="OMA" id="ERYDANP"/>
<sequence length="103" mass="11805">MTEQFEETEEILDSRADALVQDHWRMIEELIGHRKKHKLSQADVAFRMGVTQPTVSDFESDDSNPTLSTIRRYAMAVGARLNTEVADEDVSQDHDQDEGPWND</sequence>
<evidence type="ECO:0000313" key="4">
    <source>
        <dbReference type="EMBL" id="AOZ46112.1"/>
    </source>
</evidence>
<proteinExistence type="predicted"/>
<evidence type="ECO:0000313" key="3">
    <source>
        <dbReference type="EMBL" id="AMS04622.1"/>
    </source>
</evidence>